<sequence>ANSPVNSGFPRIPRANTSSNWGSKANLEMTPSNSRQNLFFSGGNSRFNNDQDDMFSFSQIRPKINPYEQLQSRSSTYSPYRATNPY</sequence>
<accession>A0A096MBI6</accession>
<reference evidence="2" key="3">
    <citation type="submission" date="2025-09" db="UniProtKB">
        <authorList>
            <consortium name="Ensembl"/>
        </authorList>
    </citation>
    <scope>IDENTIFICATION</scope>
</reference>
<dbReference type="AlphaFoldDB" id="A0A096MBI6"/>
<dbReference type="GeneTree" id="ENSGT00770000121700"/>
<feature type="region of interest" description="Disordered" evidence="1">
    <location>
        <begin position="1"/>
        <end position="34"/>
    </location>
</feature>
<organism evidence="2 3">
    <name type="scientific">Poecilia formosa</name>
    <name type="common">Amazon molly</name>
    <name type="synonym">Limia formosa</name>
    <dbReference type="NCBI Taxonomy" id="48698"/>
    <lineage>
        <taxon>Eukaryota</taxon>
        <taxon>Metazoa</taxon>
        <taxon>Chordata</taxon>
        <taxon>Craniata</taxon>
        <taxon>Vertebrata</taxon>
        <taxon>Euteleostomi</taxon>
        <taxon>Actinopterygii</taxon>
        <taxon>Neopterygii</taxon>
        <taxon>Teleostei</taxon>
        <taxon>Neoteleostei</taxon>
        <taxon>Acanthomorphata</taxon>
        <taxon>Ovalentaria</taxon>
        <taxon>Atherinomorphae</taxon>
        <taxon>Cyprinodontiformes</taxon>
        <taxon>Poeciliidae</taxon>
        <taxon>Poeciliinae</taxon>
        <taxon>Poecilia</taxon>
    </lineage>
</organism>
<evidence type="ECO:0000313" key="2">
    <source>
        <dbReference type="Ensembl" id="ENSPFOP00000028777.1"/>
    </source>
</evidence>
<dbReference type="Proteomes" id="UP000028760">
    <property type="component" value="Unassembled WGS sequence"/>
</dbReference>
<dbReference type="EMBL" id="AYCK01027317">
    <property type="status" value="NOT_ANNOTATED_CDS"/>
    <property type="molecule type" value="Genomic_DNA"/>
</dbReference>
<evidence type="ECO:0000313" key="3">
    <source>
        <dbReference type="Proteomes" id="UP000028760"/>
    </source>
</evidence>
<name>A0A096MBI6_POEFO</name>
<evidence type="ECO:0000256" key="1">
    <source>
        <dbReference type="SAM" id="MobiDB-lite"/>
    </source>
</evidence>
<proteinExistence type="predicted"/>
<reference evidence="3" key="1">
    <citation type="submission" date="2013-10" db="EMBL/GenBank/DDBJ databases">
        <authorList>
            <person name="Schartl M."/>
            <person name="Warren W."/>
        </authorList>
    </citation>
    <scope>NUCLEOTIDE SEQUENCE [LARGE SCALE GENOMIC DNA]</scope>
    <source>
        <strain evidence="3">female</strain>
    </source>
</reference>
<dbReference type="Ensembl" id="ENSPFOT00000030753.1">
    <property type="protein sequence ID" value="ENSPFOP00000028777.1"/>
    <property type="gene ID" value="ENSPFOG00000023398.1"/>
</dbReference>
<feature type="compositionally biased region" description="Polar residues" evidence="1">
    <location>
        <begin position="15"/>
        <end position="34"/>
    </location>
</feature>
<protein>
    <submittedName>
        <fullName evidence="2">Uncharacterized protein</fullName>
    </submittedName>
</protein>
<dbReference type="STRING" id="48698.ENSPFOP00000028777"/>
<keyword evidence="3" id="KW-1185">Reference proteome</keyword>
<reference evidence="2" key="2">
    <citation type="submission" date="2025-08" db="UniProtKB">
        <authorList>
            <consortium name="Ensembl"/>
        </authorList>
    </citation>
    <scope>IDENTIFICATION</scope>
</reference>